<dbReference type="InterPro" id="IPR052192">
    <property type="entry name" value="Insect_Ionotropic_Sensory_Rcpt"/>
</dbReference>
<keyword evidence="8" id="KW-0325">Glycoprotein</keyword>
<dbReference type="AlphaFoldDB" id="A0AAR5NYW9"/>
<dbReference type="SUPFAM" id="SSF53850">
    <property type="entry name" value="Periplasmic binding protein-like II"/>
    <property type="match status" value="1"/>
</dbReference>
<evidence type="ECO:0000256" key="8">
    <source>
        <dbReference type="ARBA" id="ARBA00023180"/>
    </source>
</evidence>
<sequence>MPGAEIQDELLKLLHKSDKYTIEVLQYGRTDFQSYSSNCPTDAFEMLSHSSDCIRKHVKQMKTTVYLIVMDDVEMMKSKLENIAETSSFNRDALCIIYYSKIGNKNNFVTGEIISYLYDVMVITKIVIMMPINLTTFETYIFKIDNQSGMRCFSKSAFKIQKSYQCNQGILATNGTNIFQTKKLKNDHQCYTRVHALPYEPFVISNLSGIETDVINEIGKVLNISIHIKLYLSAPMDLGEKCDNGNWTGFLAPVYDSWHLGIGNVPPESEYMDDFTFTLDYIRAKIVYVVPNANLVPSWRTFMVIFNIEIWGICLLAIISFAVAFRVLKTKSDDRSFRTLQKCFAVAFQILIAHPIEKQPKSDFTRVYFIALAMLSIVLNSVYTSSMIYFLQNPIREHQISTDKEIANHLPLGSSPKYKEMSKSSNQFAKVMHDSYITVNKSLDTNNDWIAKVGNERNICTLGIEINLNYLLSKKNRLVTDKFGNDKVFVLEKPLRSQPVGIIMRKGNFFLDNFNSVIQKLIIEAGIIEKIKSKYLQSTVHSMGDHEMSENNNNVHSSSNLGQSALSTHHLEGAFAILALGEVCGFLVFAFEIVYCRVLAKMNT</sequence>
<evidence type="ECO:0000313" key="12">
    <source>
        <dbReference type="Proteomes" id="UP000019118"/>
    </source>
</evidence>
<dbReference type="InterPro" id="IPR001320">
    <property type="entry name" value="Iontro_rcpt_C"/>
</dbReference>
<protein>
    <recommendedName>
        <fullName evidence="10">Ionotropic glutamate receptor C-terminal domain-containing protein</fullName>
    </recommendedName>
</protein>
<feature type="transmembrane region" description="Helical" evidence="9">
    <location>
        <begin position="367"/>
        <end position="391"/>
    </location>
</feature>
<dbReference type="PANTHER" id="PTHR42643:SF24">
    <property type="entry name" value="IONOTROPIC RECEPTOR 60A"/>
    <property type="match status" value="1"/>
</dbReference>
<keyword evidence="4 9" id="KW-0812">Transmembrane</keyword>
<keyword evidence="5 9" id="KW-1133">Transmembrane helix</keyword>
<evidence type="ECO:0000256" key="5">
    <source>
        <dbReference type="ARBA" id="ARBA00022989"/>
    </source>
</evidence>
<dbReference type="Gene3D" id="3.40.190.10">
    <property type="entry name" value="Periplasmic binding protein-like II"/>
    <property type="match status" value="1"/>
</dbReference>
<comment type="similarity">
    <text evidence="2">Belongs to the glutamate-gated ion channel (TC 1.A.10.1) family.</text>
</comment>
<evidence type="ECO:0000256" key="2">
    <source>
        <dbReference type="ARBA" id="ARBA00008685"/>
    </source>
</evidence>
<reference evidence="12" key="1">
    <citation type="journal article" date="2013" name="Genome Biol.">
        <title>Draft genome of the mountain pine beetle, Dendroctonus ponderosae Hopkins, a major forest pest.</title>
        <authorList>
            <person name="Keeling C.I."/>
            <person name="Yuen M.M."/>
            <person name="Liao N.Y."/>
            <person name="Docking T.R."/>
            <person name="Chan S.K."/>
            <person name="Taylor G.A."/>
            <person name="Palmquist D.L."/>
            <person name="Jackman S.D."/>
            <person name="Nguyen A."/>
            <person name="Li M."/>
            <person name="Henderson H."/>
            <person name="Janes J.K."/>
            <person name="Zhao Y."/>
            <person name="Pandoh P."/>
            <person name="Moore R."/>
            <person name="Sperling F.A."/>
            <person name="Huber D.P."/>
            <person name="Birol I."/>
            <person name="Jones S.J."/>
            <person name="Bohlmann J."/>
        </authorList>
    </citation>
    <scope>NUCLEOTIDE SEQUENCE</scope>
</reference>
<keyword evidence="12" id="KW-1185">Reference proteome</keyword>
<dbReference type="GO" id="GO:0050906">
    <property type="term" value="P:detection of stimulus involved in sensory perception"/>
    <property type="evidence" value="ECO:0007669"/>
    <property type="project" value="UniProtKB-ARBA"/>
</dbReference>
<reference evidence="11" key="2">
    <citation type="submission" date="2024-08" db="UniProtKB">
        <authorList>
            <consortium name="EnsemblMetazoa"/>
        </authorList>
    </citation>
    <scope>IDENTIFICATION</scope>
</reference>
<dbReference type="Gene3D" id="1.10.287.70">
    <property type="match status" value="1"/>
</dbReference>
<dbReference type="PANTHER" id="PTHR42643">
    <property type="entry name" value="IONOTROPIC RECEPTOR 20A-RELATED"/>
    <property type="match status" value="1"/>
</dbReference>
<accession>A0AAR5NYW9</accession>
<name>A0AAR5NYW9_DENPD</name>
<evidence type="ECO:0000259" key="10">
    <source>
        <dbReference type="Pfam" id="PF00060"/>
    </source>
</evidence>
<evidence type="ECO:0000256" key="9">
    <source>
        <dbReference type="SAM" id="Phobius"/>
    </source>
</evidence>
<dbReference type="Pfam" id="PF00060">
    <property type="entry name" value="Lig_chan"/>
    <property type="match status" value="1"/>
</dbReference>
<comment type="subcellular location">
    <subcellularLocation>
        <location evidence="1">Cell membrane</location>
        <topology evidence="1">Multi-pass membrane protein</topology>
    </subcellularLocation>
</comment>
<evidence type="ECO:0000313" key="11">
    <source>
        <dbReference type="EnsemblMetazoa" id="XP_019753456.1"/>
    </source>
</evidence>
<dbReference type="GO" id="GO:0015276">
    <property type="term" value="F:ligand-gated monoatomic ion channel activity"/>
    <property type="evidence" value="ECO:0007669"/>
    <property type="project" value="InterPro"/>
</dbReference>
<evidence type="ECO:0000256" key="1">
    <source>
        <dbReference type="ARBA" id="ARBA00004651"/>
    </source>
</evidence>
<dbReference type="GO" id="GO:0005886">
    <property type="term" value="C:plasma membrane"/>
    <property type="evidence" value="ECO:0007669"/>
    <property type="project" value="UniProtKB-SubCell"/>
</dbReference>
<keyword evidence="7" id="KW-0675">Receptor</keyword>
<evidence type="ECO:0000256" key="4">
    <source>
        <dbReference type="ARBA" id="ARBA00022692"/>
    </source>
</evidence>
<keyword evidence="6 9" id="KW-0472">Membrane</keyword>
<proteinExistence type="inferred from homology"/>
<evidence type="ECO:0000256" key="6">
    <source>
        <dbReference type="ARBA" id="ARBA00023136"/>
    </source>
</evidence>
<feature type="transmembrane region" description="Helical" evidence="9">
    <location>
        <begin position="310"/>
        <end position="328"/>
    </location>
</feature>
<organism evidence="11 12">
    <name type="scientific">Dendroctonus ponderosae</name>
    <name type="common">Mountain pine beetle</name>
    <dbReference type="NCBI Taxonomy" id="77166"/>
    <lineage>
        <taxon>Eukaryota</taxon>
        <taxon>Metazoa</taxon>
        <taxon>Ecdysozoa</taxon>
        <taxon>Arthropoda</taxon>
        <taxon>Hexapoda</taxon>
        <taxon>Insecta</taxon>
        <taxon>Pterygota</taxon>
        <taxon>Neoptera</taxon>
        <taxon>Endopterygota</taxon>
        <taxon>Coleoptera</taxon>
        <taxon>Polyphaga</taxon>
        <taxon>Cucujiformia</taxon>
        <taxon>Curculionidae</taxon>
        <taxon>Scolytinae</taxon>
        <taxon>Dendroctonus</taxon>
    </lineage>
</organism>
<dbReference type="EnsemblMetazoa" id="XM_019897897.1">
    <property type="protein sequence ID" value="XP_019753456.1"/>
    <property type="gene ID" value="LOC109532833"/>
</dbReference>
<evidence type="ECO:0000256" key="7">
    <source>
        <dbReference type="ARBA" id="ARBA00023170"/>
    </source>
</evidence>
<feature type="domain" description="Ionotropic glutamate receptor C-terminal" evidence="10">
    <location>
        <begin position="308"/>
        <end position="581"/>
    </location>
</feature>
<feature type="transmembrane region" description="Helical" evidence="9">
    <location>
        <begin position="573"/>
        <end position="595"/>
    </location>
</feature>
<dbReference type="Proteomes" id="UP000019118">
    <property type="component" value="Unassembled WGS sequence"/>
</dbReference>
<evidence type="ECO:0000256" key="3">
    <source>
        <dbReference type="ARBA" id="ARBA00022475"/>
    </source>
</evidence>
<keyword evidence="3" id="KW-1003">Cell membrane</keyword>